<dbReference type="InterPro" id="IPR000073">
    <property type="entry name" value="AB_hydrolase_1"/>
</dbReference>
<comment type="similarity">
    <text evidence="1">Belongs to the transferase hexapeptide repeat family.</text>
</comment>
<evidence type="ECO:0000313" key="6">
    <source>
        <dbReference type="EMBL" id="CAB3630898.1"/>
    </source>
</evidence>
<reference evidence="6 7" key="1">
    <citation type="submission" date="2020-04" db="EMBL/GenBank/DDBJ databases">
        <authorList>
            <person name="De Canck E."/>
        </authorList>
    </citation>
    <scope>NUCLEOTIDE SEQUENCE [LARGE SCALE GENOMIC DNA]</scope>
    <source>
        <strain evidence="6 7">LMG 3431</strain>
    </source>
</reference>
<evidence type="ECO:0000313" key="7">
    <source>
        <dbReference type="Proteomes" id="UP000494108"/>
    </source>
</evidence>
<feature type="domain" description="AB hydrolase-1" evidence="5">
    <location>
        <begin position="299"/>
        <end position="505"/>
    </location>
</feature>
<gene>
    <name evidence="6" type="primary">dapH_1</name>
    <name evidence="6" type="ORF">LMG3431_01167</name>
</gene>
<dbReference type="InterPro" id="IPR029058">
    <property type="entry name" value="AB_hydrolase_fold"/>
</dbReference>
<sequence length="516" mass="55726">MTSSAKGGQGAASSKIMGLNEAFVLAVRHWSEGRRAEAEHISRQIYAARPAHQGARHLSMALEHGVRGLMFTALGLSDPEVYSIGDYSYGVPSVFPHNQPHEPARLSIGNFCTIGHEVEIILGAYHRQDTYTIYPFSAPHFGTLFAATKDISDYSSTRGGVSIGHDVWIGAGAKIMSGVTIGTGAVIGAGAVVSRDVGHYEIWAGNPAQFRRRRFDEAVSERLLALRWWDWPKDIIERHARDIMRGTPEALDALEHGRDAWHARLRGEVSAPFEMLQGRTGLVRARRSANWSAGRPAWVVLHGSLGSIATVQGIEKHLPDANLLFVDLPGCGNSTAPTHMSVESFADELLPALLTALPEGFGVIGASFGGSVGLALARRTPLCKALVLLDTPFSAQKLWHNHAFLRGAIAGRPDDRYLRSFALDIYGVTPTAAVEREYWHLLDGIDQPVLVVTGDVPMAPQRKLPPVPCCLDDGDLARLKDLGCRVERVRGGHDLINDNPAAVAALVAQGVVAATV</sequence>
<dbReference type="GO" id="GO:0047200">
    <property type="term" value="F:tetrahydrodipicolinate N-acetyltransferase activity"/>
    <property type="evidence" value="ECO:0007669"/>
    <property type="project" value="UniProtKB-EC"/>
</dbReference>
<name>A0A6S6YM77_9BURK</name>
<keyword evidence="7" id="KW-1185">Reference proteome</keyword>
<evidence type="ECO:0000256" key="4">
    <source>
        <dbReference type="ARBA" id="ARBA00023315"/>
    </source>
</evidence>
<dbReference type="PANTHER" id="PTHR43300:SF11">
    <property type="entry name" value="ACETYLTRANSFERASE RV3034C-RELATED"/>
    <property type="match status" value="1"/>
</dbReference>
<dbReference type="PANTHER" id="PTHR43300">
    <property type="entry name" value="ACETYLTRANSFERASE"/>
    <property type="match status" value="1"/>
</dbReference>
<evidence type="ECO:0000256" key="3">
    <source>
        <dbReference type="ARBA" id="ARBA00022737"/>
    </source>
</evidence>
<protein>
    <submittedName>
        <fullName evidence="6">2,3,4,5-tetrahydropyridine-2,6-dicarboxylate N-acetyltransferase</fullName>
        <ecNumber evidence="6">2.3.1.89</ecNumber>
    </submittedName>
</protein>
<keyword evidence="4 6" id="KW-0012">Acyltransferase</keyword>
<dbReference type="EC" id="2.3.1.89" evidence="6"/>
<dbReference type="Gene3D" id="3.40.50.1820">
    <property type="entry name" value="alpha/beta hydrolase"/>
    <property type="match status" value="1"/>
</dbReference>
<dbReference type="SUPFAM" id="SSF53474">
    <property type="entry name" value="alpha/beta-Hydrolases"/>
    <property type="match status" value="1"/>
</dbReference>
<dbReference type="AlphaFoldDB" id="A0A6S6YM77"/>
<dbReference type="Proteomes" id="UP000494108">
    <property type="component" value="Unassembled WGS sequence"/>
</dbReference>
<dbReference type="Gene3D" id="2.160.10.10">
    <property type="entry name" value="Hexapeptide repeat proteins"/>
    <property type="match status" value="1"/>
</dbReference>
<evidence type="ECO:0000259" key="5">
    <source>
        <dbReference type="Pfam" id="PF12697"/>
    </source>
</evidence>
<keyword evidence="3" id="KW-0677">Repeat</keyword>
<dbReference type="InterPro" id="IPR001451">
    <property type="entry name" value="Hexapep"/>
</dbReference>
<dbReference type="InterPro" id="IPR018357">
    <property type="entry name" value="Hexapep_transf_CS"/>
</dbReference>
<keyword evidence="2 6" id="KW-0808">Transferase</keyword>
<dbReference type="InterPro" id="IPR011004">
    <property type="entry name" value="Trimer_LpxA-like_sf"/>
</dbReference>
<proteinExistence type="inferred from homology"/>
<dbReference type="EMBL" id="CADIJX010000001">
    <property type="protein sequence ID" value="CAB3630898.1"/>
    <property type="molecule type" value="Genomic_DNA"/>
</dbReference>
<evidence type="ECO:0000256" key="2">
    <source>
        <dbReference type="ARBA" id="ARBA00022679"/>
    </source>
</evidence>
<dbReference type="Pfam" id="PF12697">
    <property type="entry name" value="Abhydrolase_6"/>
    <property type="match status" value="1"/>
</dbReference>
<dbReference type="Pfam" id="PF00132">
    <property type="entry name" value="Hexapep"/>
    <property type="match status" value="1"/>
</dbReference>
<dbReference type="PROSITE" id="PS00101">
    <property type="entry name" value="HEXAPEP_TRANSFERASES"/>
    <property type="match status" value="1"/>
</dbReference>
<dbReference type="InterPro" id="IPR050179">
    <property type="entry name" value="Trans_hexapeptide_repeat"/>
</dbReference>
<dbReference type="SUPFAM" id="SSF51161">
    <property type="entry name" value="Trimeric LpxA-like enzymes"/>
    <property type="match status" value="1"/>
</dbReference>
<organism evidence="6 7">
    <name type="scientific">Achromobacter pestifer</name>
    <dbReference type="NCBI Taxonomy" id="1353889"/>
    <lineage>
        <taxon>Bacteria</taxon>
        <taxon>Pseudomonadati</taxon>
        <taxon>Pseudomonadota</taxon>
        <taxon>Betaproteobacteria</taxon>
        <taxon>Burkholderiales</taxon>
        <taxon>Alcaligenaceae</taxon>
        <taxon>Achromobacter</taxon>
    </lineage>
</organism>
<dbReference type="CDD" id="cd03349">
    <property type="entry name" value="LbH_XAT"/>
    <property type="match status" value="1"/>
</dbReference>
<accession>A0A6S6YM77</accession>
<evidence type="ECO:0000256" key="1">
    <source>
        <dbReference type="ARBA" id="ARBA00007274"/>
    </source>
</evidence>